<dbReference type="PANTHER" id="PTHR47566">
    <property type="match status" value="1"/>
</dbReference>
<dbReference type="PANTHER" id="PTHR47566:SF1">
    <property type="entry name" value="PROTEIN NUD1"/>
    <property type="match status" value="1"/>
</dbReference>
<dbReference type="Pfam" id="PF18962">
    <property type="entry name" value="Por_Secre_tail"/>
    <property type="match status" value="1"/>
</dbReference>
<dbReference type="NCBIfam" id="TIGR04183">
    <property type="entry name" value="Por_Secre_tail"/>
    <property type="match status" value="1"/>
</dbReference>
<name>A0ABY7RWJ7_9FLAO</name>
<evidence type="ECO:0000256" key="2">
    <source>
        <dbReference type="ARBA" id="ARBA00022729"/>
    </source>
</evidence>
<feature type="chain" id="PRO_5047509602" evidence="4">
    <location>
        <begin position="39"/>
        <end position="1190"/>
    </location>
</feature>
<evidence type="ECO:0000313" key="7">
    <source>
        <dbReference type="Proteomes" id="UP001202717"/>
    </source>
</evidence>
<keyword evidence="1" id="KW-0433">Leucine-rich repeat</keyword>
<dbReference type="InterPro" id="IPR026444">
    <property type="entry name" value="Secre_tail"/>
</dbReference>
<evidence type="ECO:0000259" key="5">
    <source>
        <dbReference type="Pfam" id="PF18962"/>
    </source>
</evidence>
<dbReference type="Gene3D" id="3.80.10.10">
    <property type="entry name" value="Ribonuclease Inhibitor"/>
    <property type="match status" value="4"/>
</dbReference>
<evidence type="ECO:0000256" key="4">
    <source>
        <dbReference type="SAM" id="SignalP"/>
    </source>
</evidence>
<keyword evidence="7" id="KW-1185">Reference proteome</keyword>
<feature type="domain" description="Secretion system C-terminal sorting" evidence="5">
    <location>
        <begin position="1125"/>
        <end position="1187"/>
    </location>
</feature>
<gene>
    <name evidence="6" type="ORF">MUN68_013480</name>
</gene>
<organism evidence="6 7">
    <name type="scientific">Psychroserpens ponticola</name>
    <dbReference type="NCBI Taxonomy" id="2932268"/>
    <lineage>
        <taxon>Bacteria</taxon>
        <taxon>Pseudomonadati</taxon>
        <taxon>Bacteroidota</taxon>
        <taxon>Flavobacteriia</taxon>
        <taxon>Flavobacteriales</taxon>
        <taxon>Flavobacteriaceae</taxon>
        <taxon>Psychroserpens</taxon>
    </lineage>
</organism>
<dbReference type="Pfam" id="PF23952">
    <property type="entry name" value="LRR_EndoS"/>
    <property type="match status" value="2"/>
</dbReference>
<reference evidence="6 7" key="1">
    <citation type="submission" date="2023-01" db="EMBL/GenBank/DDBJ databases">
        <title>Psychroserpens ponticola sp. nov., isolated from seawater.</title>
        <authorList>
            <person name="Kristyanto S."/>
            <person name="Jung J."/>
            <person name="Kim J.M."/>
            <person name="Jeon C.O."/>
        </authorList>
    </citation>
    <scope>NUCLEOTIDE SEQUENCE [LARGE SCALE GENOMIC DNA]</scope>
    <source>
        <strain evidence="6 7">MSW6</strain>
    </source>
</reference>
<feature type="signal peptide" evidence="4">
    <location>
        <begin position="1"/>
        <end position="38"/>
    </location>
</feature>
<accession>A0ABY7RWJ7</accession>
<dbReference type="InterPro" id="IPR032675">
    <property type="entry name" value="LRR_dom_sf"/>
</dbReference>
<evidence type="ECO:0000256" key="3">
    <source>
        <dbReference type="ARBA" id="ARBA00022737"/>
    </source>
</evidence>
<dbReference type="RefSeq" id="WP_249996771.1">
    <property type="nucleotide sequence ID" value="NZ_CP116221.1"/>
</dbReference>
<sequence>MKKITFFHEHLINKCFVSKTKLLSLILLILTLSSSAQTQIATGASSPSGLVVEGDYIYTVNRTNSSLVRANKTQVGTNNFETVVSNIARSGNQGNLFAIYDSVYTPGIAYGTMTYTDVSAGVVFPVYNSPYILNMTYAVSNIFYYNGLHYIANSANGSAELFEHYSSTGGNLIATLPVDYQYISDVTTDGSVMYFSTTTGSIYQIDLAATTPVATLVTSGLGVVKGIHFADDYLYFLNASQVRKVHKSTLVVTAVSSVPGGGVAMEIDGYHIYAANTYGSIYKINDPDFAPCTVNIPDANFKSYLLGNAVINTNGNAEIECSEASAFTGQINVNGLNISDLTGIEAFVNLTELLCRNNSGLTNIDVSSNTQLTALGLGDNNLTSIDVSNNALLTTLVCSGNQLTSLNIANGNNGSLVQMDACCNISNTNGMNTLACIQIDAGFTPPSSGWQKETTTGYSDNCSAVCTVTIPDANFKAALVSSSAINTNGNSEIECSEATAYTGTIGLTNQSISDLTGIEAFTNITNLSCQNNLLTSVNLSQNIALTALNIAGNLLTSLDLSQNTGLTTFTCANNSLTNLDLSSNIALEGIFVHGNALEYLNVANGNNASITTSNFWSAGNSNLTCVTVDDVTYSTTNWTNIDTQTSFSTNCPPCTVSIPDANFKAALVADTAINANGNTEIECSEATAFTGTVAVFNKGIFDLTGIEAFTNITGLNCGNNSLASLDVSANAALINLACGFNSLSSLDVSNNLALETLTCFNNQITSLDVSSNTSLTTLFCYTNYLSSLNVANGSNASITSFNVTSNAALTCIEIDAGFTPPTAWQKDATASYSDDCSAVCTVSIPDANFKAALVADTAINTNGNTEIECSEASAFTGFINIEYQNVSDLTGIEAFINMTSFRCNNNQITSLDLSANTAITYIKCNDNGLTSINLSGLTNLETLDCYNNSLTNIDVSGFTALSNLRCYDNGLTSLNTSGATALEGIWCYNNNLTNLDVSTNTSLLELTCTNNNLTSLNVSGATALEQLYCSENSITSMDVSANTNLYDIIVNNNALTSLNVANGINSSILASNFNATNNPNLTCIQVDDVAYSTTNWASIDSQTSFSTNCTLSVDDFNLNSIVLRPNPTTSILNIEMTQNLKQAIVYSMLGKEVLKTQNKQIDVSGLLNGVFLIKIEDENGNVSTKRFIKQ</sequence>
<protein>
    <submittedName>
        <fullName evidence="6">T9SS type A sorting domain-containing protein</fullName>
    </submittedName>
</protein>
<proteinExistence type="predicted"/>
<evidence type="ECO:0000313" key="6">
    <source>
        <dbReference type="EMBL" id="WCO01070.1"/>
    </source>
</evidence>
<dbReference type="InterPro" id="IPR052574">
    <property type="entry name" value="CDIRP"/>
</dbReference>
<dbReference type="SUPFAM" id="SSF52058">
    <property type="entry name" value="L domain-like"/>
    <property type="match status" value="3"/>
</dbReference>
<dbReference type="Proteomes" id="UP001202717">
    <property type="component" value="Chromosome"/>
</dbReference>
<keyword evidence="3" id="KW-0677">Repeat</keyword>
<keyword evidence="2 4" id="KW-0732">Signal</keyword>
<evidence type="ECO:0000256" key="1">
    <source>
        <dbReference type="ARBA" id="ARBA00022614"/>
    </source>
</evidence>
<dbReference type="SUPFAM" id="SSF63825">
    <property type="entry name" value="YWTD domain"/>
    <property type="match status" value="1"/>
</dbReference>
<dbReference type="EMBL" id="CP116221">
    <property type="protein sequence ID" value="WCO01070.1"/>
    <property type="molecule type" value="Genomic_DNA"/>
</dbReference>